<comment type="caution">
    <text evidence="3">The sequence shown here is derived from an EMBL/GenBank/DDBJ whole genome shotgun (WGS) entry which is preliminary data.</text>
</comment>
<evidence type="ECO:0000256" key="1">
    <source>
        <dbReference type="SAM" id="MobiDB-lite"/>
    </source>
</evidence>
<protein>
    <recommendedName>
        <fullName evidence="5">Lipoprotein</fullName>
    </recommendedName>
</protein>
<evidence type="ECO:0000313" key="3">
    <source>
        <dbReference type="EMBL" id="MDN4159861.1"/>
    </source>
</evidence>
<sequence>MSTLPTPGRTRRPAALVAAATAAALILAGCGSGDDEQSGRTPDAADVTIDPRSDDGTLVRGERVYFAADSPWNTRVDGAKVDPRSERMMDLATLRVGVRETGDRVVTQPRRIEDPVYINTEAWTTPVVAGGEPTNVVCRQSQCGDGDDTVVLDIPTDVDPDPRYDGWFTIFDTGANTAYDLWRARREDDGSISYHFMRKWDLDGPGYSPPQVVGARGSGLPLFAGLIRPGELQAGEINHALAISVPGPAEGSFVQPASSTDGNGSADSLPEGARIRLRADVVPAPPVDPETGEPIVLTAQQQRLADAIVVALRTYGAIVVDRARVPTLYAQRDVTAELIRGNELQGLFLDDFEVVELPSRRYQYPPERDADPTGLLPTAAPTDDGEPRR</sequence>
<organism evidence="3 4">
    <name type="scientific">Nocardioides abyssi</name>
    <dbReference type="NCBI Taxonomy" id="3058370"/>
    <lineage>
        <taxon>Bacteria</taxon>
        <taxon>Bacillati</taxon>
        <taxon>Actinomycetota</taxon>
        <taxon>Actinomycetes</taxon>
        <taxon>Propionibacteriales</taxon>
        <taxon>Nocardioidaceae</taxon>
        <taxon>Nocardioides</taxon>
    </lineage>
</organism>
<feature type="region of interest" description="Disordered" evidence="1">
    <location>
        <begin position="363"/>
        <end position="389"/>
    </location>
</feature>
<evidence type="ECO:0000313" key="4">
    <source>
        <dbReference type="Proteomes" id="UP001168537"/>
    </source>
</evidence>
<reference evidence="3" key="1">
    <citation type="submission" date="2023-06" db="EMBL/GenBank/DDBJ databases">
        <title>Draft genome sequence of Nocardioides sp. SOB72.</title>
        <authorList>
            <person name="Zhang G."/>
        </authorList>
    </citation>
    <scope>NUCLEOTIDE SEQUENCE</scope>
    <source>
        <strain evidence="3">SOB72</strain>
    </source>
</reference>
<evidence type="ECO:0008006" key="5">
    <source>
        <dbReference type="Google" id="ProtNLM"/>
    </source>
</evidence>
<accession>A0ABT8EPK8</accession>
<evidence type="ECO:0000256" key="2">
    <source>
        <dbReference type="SAM" id="SignalP"/>
    </source>
</evidence>
<dbReference type="EMBL" id="JAUHJR010000001">
    <property type="protein sequence ID" value="MDN4159861.1"/>
    <property type="molecule type" value="Genomic_DNA"/>
</dbReference>
<dbReference type="Proteomes" id="UP001168537">
    <property type="component" value="Unassembled WGS sequence"/>
</dbReference>
<feature type="signal peptide" evidence="2">
    <location>
        <begin position="1"/>
        <end position="28"/>
    </location>
</feature>
<keyword evidence="2" id="KW-0732">Signal</keyword>
<keyword evidence="4" id="KW-1185">Reference proteome</keyword>
<feature type="chain" id="PRO_5046783923" description="Lipoprotein" evidence="2">
    <location>
        <begin position="29"/>
        <end position="389"/>
    </location>
</feature>
<dbReference type="RefSeq" id="WP_300958709.1">
    <property type="nucleotide sequence ID" value="NZ_JAUHJR010000001.1"/>
</dbReference>
<gene>
    <name evidence="3" type="ORF">QWY29_00720</name>
</gene>
<proteinExistence type="predicted"/>
<name>A0ABT8EPK8_9ACTN</name>